<keyword evidence="2" id="KW-1185">Reference proteome</keyword>
<comment type="caution">
    <text evidence="1">The sequence shown here is derived from an EMBL/GenBank/DDBJ whole genome shotgun (WGS) entry which is preliminary data.</text>
</comment>
<gene>
    <name evidence="1" type="ORF">Fmac_013155</name>
</gene>
<organism evidence="1 2">
    <name type="scientific">Flemingia macrophylla</name>
    <dbReference type="NCBI Taxonomy" id="520843"/>
    <lineage>
        <taxon>Eukaryota</taxon>
        <taxon>Viridiplantae</taxon>
        <taxon>Streptophyta</taxon>
        <taxon>Embryophyta</taxon>
        <taxon>Tracheophyta</taxon>
        <taxon>Spermatophyta</taxon>
        <taxon>Magnoliopsida</taxon>
        <taxon>eudicotyledons</taxon>
        <taxon>Gunneridae</taxon>
        <taxon>Pentapetalae</taxon>
        <taxon>rosids</taxon>
        <taxon>fabids</taxon>
        <taxon>Fabales</taxon>
        <taxon>Fabaceae</taxon>
        <taxon>Papilionoideae</taxon>
        <taxon>50 kb inversion clade</taxon>
        <taxon>NPAAA clade</taxon>
        <taxon>indigoferoid/millettioid clade</taxon>
        <taxon>Phaseoleae</taxon>
        <taxon>Flemingia</taxon>
    </lineage>
</organism>
<evidence type="ECO:0000313" key="2">
    <source>
        <dbReference type="Proteomes" id="UP001603857"/>
    </source>
</evidence>
<accession>A0ABD1MSE5</accession>
<sequence>MLRGKTPRLSRHRGIVARKTNLFDGAKKPSMPLHKCNPKRHLSCYDNNNSDDKRLVPTGPNPLHNSYAKEEIGTKCAMNMT</sequence>
<reference evidence="1 2" key="1">
    <citation type="submission" date="2024-08" db="EMBL/GenBank/DDBJ databases">
        <title>Insights into the chromosomal genome structure of Flemingia macrophylla.</title>
        <authorList>
            <person name="Ding Y."/>
            <person name="Zhao Y."/>
            <person name="Bi W."/>
            <person name="Wu M."/>
            <person name="Zhao G."/>
            <person name="Gong Y."/>
            <person name="Li W."/>
            <person name="Zhang P."/>
        </authorList>
    </citation>
    <scope>NUCLEOTIDE SEQUENCE [LARGE SCALE GENOMIC DNA]</scope>
    <source>
        <strain evidence="1">DYQJB</strain>
        <tissue evidence="1">Leaf</tissue>
    </source>
</reference>
<dbReference type="AlphaFoldDB" id="A0ABD1MSE5"/>
<protein>
    <recommendedName>
        <fullName evidence="3">Clavata3/ESR (CLE) gene family member</fullName>
    </recommendedName>
</protein>
<name>A0ABD1MSE5_9FABA</name>
<evidence type="ECO:0000313" key="1">
    <source>
        <dbReference type="EMBL" id="KAL2338709.1"/>
    </source>
</evidence>
<dbReference type="Proteomes" id="UP001603857">
    <property type="component" value="Unassembled WGS sequence"/>
</dbReference>
<dbReference type="EMBL" id="JBGMDY010000004">
    <property type="protein sequence ID" value="KAL2338709.1"/>
    <property type="molecule type" value="Genomic_DNA"/>
</dbReference>
<proteinExistence type="predicted"/>
<evidence type="ECO:0008006" key="3">
    <source>
        <dbReference type="Google" id="ProtNLM"/>
    </source>
</evidence>